<evidence type="ECO:0000256" key="3">
    <source>
        <dbReference type="ARBA" id="ARBA00022691"/>
    </source>
</evidence>
<feature type="domain" description="B12-binding" evidence="9">
    <location>
        <begin position="119"/>
        <end position="255"/>
    </location>
</feature>
<protein>
    <recommendedName>
        <fullName evidence="9">B12-binding domain-containing protein</fullName>
    </recommendedName>
</protein>
<dbReference type="InterPro" id="IPR001377">
    <property type="entry name" value="Ribosomal_eS6"/>
</dbReference>
<dbReference type="PANTHER" id="PTHR43409">
    <property type="entry name" value="ANAEROBIC MAGNESIUM-PROTOPORPHYRIN IX MONOMETHYL ESTER CYCLASE-RELATED"/>
    <property type="match status" value="1"/>
</dbReference>
<organism evidence="10">
    <name type="scientific">marine sediment metagenome</name>
    <dbReference type="NCBI Taxonomy" id="412755"/>
    <lineage>
        <taxon>unclassified sequences</taxon>
        <taxon>metagenomes</taxon>
        <taxon>ecological metagenomes</taxon>
    </lineage>
</organism>
<keyword evidence="4" id="KW-0479">Metal-binding</keyword>
<dbReference type="InterPro" id="IPR051198">
    <property type="entry name" value="BchE-like"/>
</dbReference>
<feature type="non-terminal residue" evidence="10">
    <location>
        <position position="314"/>
    </location>
</feature>
<gene>
    <name evidence="10" type="ORF">S01H4_19902</name>
</gene>
<reference evidence="10" key="1">
    <citation type="journal article" date="2014" name="Front. Microbiol.">
        <title>High frequency of phylogenetically diverse reductive dehalogenase-homologous genes in deep subseafloor sedimentary metagenomes.</title>
        <authorList>
            <person name="Kawai M."/>
            <person name="Futagami T."/>
            <person name="Toyoda A."/>
            <person name="Takaki Y."/>
            <person name="Nishi S."/>
            <person name="Hori S."/>
            <person name="Arai W."/>
            <person name="Tsubouchi T."/>
            <person name="Morono Y."/>
            <person name="Uchiyama I."/>
            <person name="Ito T."/>
            <person name="Fujiyama A."/>
            <person name="Inagaki F."/>
            <person name="Takami H."/>
        </authorList>
    </citation>
    <scope>NUCLEOTIDE SEQUENCE</scope>
    <source>
        <strain evidence="10">Expedition CK06-06</strain>
    </source>
</reference>
<dbReference type="GO" id="GO:0031419">
    <property type="term" value="F:cobalamin binding"/>
    <property type="evidence" value="ECO:0007669"/>
    <property type="project" value="InterPro"/>
</dbReference>
<comment type="cofactor">
    <cofactor evidence="1">
        <name>[4Fe-4S] cluster</name>
        <dbReference type="ChEBI" id="CHEBI:49883"/>
    </cofactor>
</comment>
<dbReference type="GO" id="GO:0046872">
    <property type="term" value="F:metal ion binding"/>
    <property type="evidence" value="ECO:0007669"/>
    <property type="project" value="UniProtKB-KW"/>
</dbReference>
<evidence type="ECO:0000256" key="8">
    <source>
        <dbReference type="ARBA" id="ARBA00023274"/>
    </source>
</evidence>
<keyword evidence="8" id="KW-0687">Ribonucleoprotein</keyword>
<evidence type="ECO:0000256" key="2">
    <source>
        <dbReference type="ARBA" id="ARBA00009312"/>
    </source>
</evidence>
<dbReference type="Pfam" id="PF01092">
    <property type="entry name" value="Ribosomal_S6e"/>
    <property type="match status" value="1"/>
</dbReference>
<evidence type="ECO:0000256" key="4">
    <source>
        <dbReference type="ARBA" id="ARBA00022723"/>
    </source>
</evidence>
<dbReference type="SMART" id="SM01405">
    <property type="entry name" value="Ribosomal_S6e"/>
    <property type="match status" value="1"/>
</dbReference>
<evidence type="ECO:0000313" key="10">
    <source>
        <dbReference type="EMBL" id="GAG59788.1"/>
    </source>
</evidence>
<accession>X0ZHD9</accession>
<evidence type="ECO:0000256" key="1">
    <source>
        <dbReference type="ARBA" id="ARBA00001966"/>
    </source>
</evidence>
<sequence>MSSDKRVYKLNISGGTSGAGKGLSKLIEIDEKKFRFEAMKIGDTIKGGLIGFPNYEFEITGGSDASGFPMRKDVHGPVKKKILVSKRAIGYKPRRKGEKRRKTVRGNEITYDMTLINLKILKYGETELFREPNLGILYLAAILDQNNIPVEILDLEQYYGLESEDIDQIILEKIKYHDIIGITSLTNTFHLAIRFAKLAKNYSRKKIVVLGGPHVSFKYEEILNQEDSIDFICIKESENSFPKLISLITRIKDKNGLIHNYETELNKIKGLAYKNFKGEIKFTGSPNPVKIDILPLPARYLLSQENFYYKVASV</sequence>
<dbReference type="Gene3D" id="3.40.50.280">
    <property type="entry name" value="Cobalamin-binding domain"/>
    <property type="match status" value="1"/>
</dbReference>
<dbReference type="PROSITE" id="PS00578">
    <property type="entry name" value="RIBOSOMAL_S6E"/>
    <property type="match status" value="1"/>
</dbReference>
<comment type="caution">
    <text evidence="10">The sequence shown here is derived from an EMBL/GenBank/DDBJ whole genome shotgun (WGS) entry which is preliminary data.</text>
</comment>
<dbReference type="InterPro" id="IPR018282">
    <property type="entry name" value="Ribosomal_eS6_CS"/>
</dbReference>
<comment type="similarity">
    <text evidence="2">Belongs to the eukaryotic ribosomal protein eS6 family.</text>
</comment>
<dbReference type="HAMAP" id="MF_00512">
    <property type="entry name" value="Ribosomal_eS6"/>
    <property type="match status" value="1"/>
</dbReference>
<keyword evidence="6" id="KW-0408">Iron</keyword>
<dbReference type="Pfam" id="PF02310">
    <property type="entry name" value="B12-binding"/>
    <property type="match status" value="1"/>
</dbReference>
<name>X0ZHD9_9ZZZZ</name>
<dbReference type="CDD" id="cd02068">
    <property type="entry name" value="radical_SAM_B12_BD"/>
    <property type="match status" value="1"/>
</dbReference>
<evidence type="ECO:0000256" key="5">
    <source>
        <dbReference type="ARBA" id="ARBA00022980"/>
    </source>
</evidence>
<keyword evidence="3" id="KW-0949">S-adenosyl-L-methionine</keyword>
<evidence type="ECO:0000256" key="6">
    <source>
        <dbReference type="ARBA" id="ARBA00023004"/>
    </source>
</evidence>
<dbReference type="GO" id="GO:0051536">
    <property type="term" value="F:iron-sulfur cluster binding"/>
    <property type="evidence" value="ECO:0007669"/>
    <property type="project" value="UniProtKB-KW"/>
</dbReference>
<dbReference type="InterPro" id="IPR020924">
    <property type="entry name" value="Ribosomal_eS6_arc"/>
</dbReference>
<keyword evidence="5" id="KW-0689">Ribosomal protein</keyword>
<evidence type="ECO:0000256" key="7">
    <source>
        <dbReference type="ARBA" id="ARBA00023014"/>
    </source>
</evidence>
<dbReference type="PROSITE" id="PS51332">
    <property type="entry name" value="B12_BINDING"/>
    <property type="match status" value="1"/>
</dbReference>
<keyword evidence="7" id="KW-0411">Iron-sulfur</keyword>
<evidence type="ECO:0000259" key="9">
    <source>
        <dbReference type="PROSITE" id="PS51332"/>
    </source>
</evidence>
<dbReference type="GO" id="GO:0006412">
    <property type="term" value="P:translation"/>
    <property type="evidence" value="ECO:0007669"/>
    <property type="project" value="InterPro"/>
</dbReference>
<dbReference type="GO" id="GO:0005840">
    <property type="term" value="C:ribosome"/>
    <property type="evidence" value="ECO:0007669"/>
    <property type="project" value="UniProtKB-KW"/>
</dbReference>
<dbReference type="GO" id="GO:0003735">
    <property type="term" value="F:structural constituent of ribosome"/>
    <property type="evidence" value="ECO:0007669"/>
    <property type="project" value="InterPro"/>
</dbReference>
<dbReference type="EMBL" id="BART01008908">
    <property type="protein sequence ID" value="GAG59788.1"/>
    <property type="molecule type" value="Genomic_DNA"/>
</dbReference>
<dbReference type="InterPro" id="IPR006158">
    <property type="entry name" value="Cobalamin-bd"/>
</dbReference>
<dbReference type="AlphaFoldDB" id="X0ZHD9"/>
<proteinExistence type="inferred from homology"/>
<dbReference type="GO" id="GO:1990904">
    <property type="term" value="C:ribonucleoprotein complex"/>
    <property type="evidence" value="ECO:0007669"/>
    <property type="project" value="UniProtKB-KW"/>
</dbReference>